<dbReference type="Proteomes" id="UP001143509">
    <property type="component" value="Unassembled WGS sequence"/>
</dbReference>
<dbReference type="EMBL" id="BSFD01000002">
    <property type="protein sequence ID" value="GLK47687.1"/>
    <property type="molecule type" value="Genomic_DNA"/>
</dbReference>
<evidence type="ECO:0000313" key="2">
    <source>
        <dbReference type="Proteomes" id="UP001143509"/>
    </source>
</evidence>
<accession>A0ABQ5T529</accession>
<reference evidence="1" key="2">
    <citation type="submission" date="2023-01" db="EMBL/GenBank/DDBJ databases">
        <authorList>
            <person name="Sun Q."/>
            <person name="Evtushenko L."/>
        </authorList>
    </citation>
    <scope>NUCLEOTIDE SEQUENCE</scope>
    <source>
        <strain evidence="1">VKM B-1499</strain>
    </source>
</reference>
<reference evidence="1" key="1">
    <citation type="journal article" date="2014" name="Int. J. Syst. Evol. Microbiol.">
        <title>Complete genome of a new Firmicutes species belonging to the dominant human colonic microbiota ('Ruminococcus bicirculans') reveals two chromosomes and a selective capacity to utilize plant glucans.</title>
        <authorList>
            <consortium name="NISC Comparative Sequencing Program"/>
            <person name="Wegmann U."/>
            <person name="Louis P."/>
            <person name="Goesmann A."/>
            <person name="Henrissat B."/>
            <person name="Duncan S.H."/>
            <person name="Flint H.J."/>
        </authorList>
    </citation>
    <scope>NUCLEOTIDE SEQUENCE</scope>
    <source>
        <strain evidence="1">VKM B-1499</strain>
    </source>
</reference>
<keyword evidence="2" id="KW-1185">Reference proteome</keyword>
<protein>
    <submittedName>
        <fullName evidence="1">Uncharacterized protein</fullName>
    </submittedName>
</protein>
<comment type="caution">
    <text evidence="1">The sequence shown here is derived from an EMBL/GenBank/DDBJ whole genome shotgun (WGS) entry which is preliminary data.</text>
</comment>
<proteinExistence type="predicted"/>
<name>A0ABQ5T529_9CAUL</name>
<gene>
    <name evidence="1" type="ORF">GCM10017620_06600</name>
</gene>
<sequence>MILLAFDRRMVMRAVRPSNAIDLRKLRNKLAEPLWRRASFRSGIMLHGSLALATLGA</sequence>
<organism evidence="1 2">
    <name type="scientific">Brevundimonas intermedia</name>
    <dbReference type="NCBI Taxonomy" id="74315"/>
    <lineage>
        <taxon>Bacteria</taxon>
        <taxon>Pseudomonadati</taxon>
        <taxon>Pseudomonadota</taxon>
        <taxon>Alphaproteobacteria</taxon>
        <taxon>Caulobacterales</taxon>
        <taxon>Caulobacteraceae</taxon>
        <taxon>Brevundimonas</taxon>
    </lineage>
</organism>
<evidence type="ECO:0000313" key="1">
    <source>
        <dbReference type="EMBL" id="GLK47687.1"/>
    </source>
</evidence>